<dbReference type="EMBL" id="BPLR01017662">
    <property type="protein sequence ID" value="GIY93459.1"/>
    <property type="molecule type" value="Genomic_DNA"/>
</dbReference>
<accession>A0AAV4XFS0</accession>
<keyword evidence="2" id="KW-1185">Reference proteome</keyword>
<evidence type="ECO:0000313" key="2">
    <source>
        <dbReference type="Proteomes" id="UP001054945"/>
    </source>
</evidence>
<gene>
    <name evidence="1" type="ORF">CEXT_126351</name>
</gene>
<dbReference type="Proteomes" id="UP001054945">
    <property type="component" value="Unassembled WGS sequence"/>
</dbReference>
<comment type="caution">
    <text evidence="1">The sequence shown here is derived from an EMBL/GenBank/DDBJ whole genome shotgun (WGS) entry which is preliminary data.</text>
</comment>
<protein>
    <submittedName>
        <fullName evidence="1">Uncharacterized protein</fullName>
    </submittedName>
</protein>
<organism evidence="1 2">
    <name type="scientific">Caerostris extrusa</name>
    <name type="common">Bark spider</name>
    <name type="synonym">Caerostris bankana</name>
    <dbReference type="NCBI Taxonomy" id="172846"/>
    <lineage>
        <taxon>Eukaryota</taxon>
        <taxon>Metazoa</taxon>
        <taxon>Ecdysozoa</taxon>
        <taxon>Arthropoda</taxon>
        <taxon>Chelicerata</taxon>
        <taxon>Arachnida</taxon>
        <taxon>Araneae</taxon>
        <taxon>Araneomorphae</taxon>
        <taxon>Entelegynae</taxon>
        <taxon>Araneoidea</taxon>
        <taxon>Araneidae</taxon>
        <taxon>Caerostris</taxon>
    </lineage>
</organism>
<sequence length="88" mass="9811">MEHQVTGLLEKSQKVMEQKPDVQFGSWVPNHLNSSLRTHTVHPLSLSMSDLGALTVSNKNRSIGFSLPPQKRLLHIEGSDYTLFVLAS</sequence>
<dbReference type="AlphaFoldDB" id="A0AAV4XFS0"/>
<reference evidence="1 2" key="1">
    <citation type="submission" date="2021-06" db="EMBL/GenBank/DDBJ databases">
        <title>Caerostris extrusa draft genome.</title>
        <authorList>
            <person name="Kono N."/>
            <person name="Arakawa K."/>
        </authorList>
    </citation>
    <scope>NUCLEOTIDE SEQUENCE [LARGE SCALE GENOMIC DNA]</scope>
</reference>
<proteinExistence type="predicted"/>
<evidence type="ECO:0000313" key="1">
    <source>
        <dbReference type="EMBL" id="GIY93459.1"/>
    </source>
</evidence>
<name>A0AAV4XFS0_CAEEX</name>